<dbReference type="Proteomes" id="UP000295781">
    <property type="component" value="Chromosome"/>
</dbReference>
<protein>
    <submittedName>
        <fullName evidence="2">Uncharacterized protein</fullName>
    </submittedName>
</protein>
<proteinExistence type="predicted"/>
<evidence type="ECO:0000313" key="1">
    <source>
        <dbReference type="EMBL" id="AUX23356.1"/>
    </source>
</evidence>
<name>A0A4P2QDF7_SORCE</name>
<dbReference type="AlphaFoldDB" id="A0A4P2QDF7"/>
<dbReference type="EMBL" id="CP012670">
    <property type="protein sequence ID" value="AUX27810.1"/>
    <property type="molecule type" value="Genomic_DNA"/>
</dbReference>
<dbReference type="RefSeq" id="WP_129348459.1">
    <property type="nucleotide sequence ID" value="NZ_CP012670.1"/>
</dbReference>
<sequence length="89" mass="9954">MSPSVRRRLYAARELLELRLLSAALDAVSTALRLEHPTLDTLAEPTEPPTLCAARHLLVQIRSLRGAIRSYRSAVHRVLEQPDDDGIPF</sequence>
<evidence type="ECO:0000313" key="2">
    <source>
        <dbReference type="EMBL" id="AUX27810.1"/>
    </source>
</evidence>
<evidence type="ECO:0000313" key="3">
    <source>
        <dbReference type="Proteomes" id="UP000295781"/>
    </source>
</evidence>
<accession>A0A4P2QDF7</accession>
<organism evidence="2 3">
    <name type="scientific">Sorangium cellulosum</name>
    <name type="common">Polyangium cellulosum</name>
    <dbReference type="NCBI Taxonomy" id="56"/>
    <lineage>
        <taxon>Bacteria</taxon>
        <taxon>Pseudomonadati</taxon>
        <taxon>Myxococcota</taxon>
        <taxon>Polyangia</taxon>
        <taxon>Polyangiales</taxon>
        <taxon>Polyangiaceae</taxon>
        <taxon>Sorangium</taxon>
    </lineage>
</organism>
<gene>
    <name evidence="1" type="ORF">SOCEGT47_038790</name>
    <name evidence="2" type="ORF">SOCEGT47_084080</name>
</gene>
<dbReference type="EMBL" id="CP012670">
    <property type="protein sequence ID" value="AUX23356.1"/>
    <property type="molecule type" value="Genomic_DNA"/>
</dbReference>
<reference evidence="2 3" key="1">
    <citation type="submission" date="2015-09" db="EMBL/GenBank/DDBJ databases">
        <title>Sorangium comparison.</title>
        <authorList>
            <person name="Zaburannyi N."/>
            <person name="Bunk B."/>
            <person name="Overmann J."/>
            <person name="Mueller R."/>
        </authorList>
    </citation>
    <scope>NUCLEOTIDE SEQUENCE [LARGE SCALE GENOMIC DNA]</scope>
    <source>
        <strain evidence="2 3">So ceGT47</strain>
    </source>
</reference>